<comment type="caution">
    <text evidence="3">The sequence shown here is derived from an EMBL/GenBank/DDBJ whole genome shotgun (WGS) entry which is preliminary data.</text>
</comment>
<feature type="compositionally biased region" description="Basic residues" evidence="1">
    <location>
        <begin position="204"/>
        <end position="217"/>
    </location>
</feature>
<feature type="region of interest" description="Disordered" evidence="1">
    <location>
        <begin position="121"/>
        <end position="229"/>
    </location>
</feature>
<evidence type="ECO:0000256" key="1">
    <source>
        <dbReference type="SAM" id="MobiDB-lite"/>
    </source>
</evidence>
<organism evidence="3 4">
    <name type="scientific">Microbulbifer aestuariivivens</name>
    <dbReference type="NCBI Taxonomy" id="1908308"/>
    <lineage>
        <taxon>Bacteria</taxon>
        <taxon>Pseudomonadati</taxon>
        <taxon>Pseudomonadota</taxon>
        <taxon>Gammaproteobacteria</taxon>
        <taxon>Cellvibrionales</taxon>
        <taxon>Microbulbiferaceae</taxon>
        <taxon>Microbulbifer</taxon>
    </lineage>
</organism>
<evidence type="ECO:0000313" key="3">
    <source>
        <dbReference type="EMBL" id="GAA5523728.1"/>
    </source>
</evidence>
<dbReference type="EMBL" id="BAABRT010000002">
    <property type="protein sequence ID" value="GAA5523728.1"/>
    <property type="molecule type" value="Genomic_DNA"/>
</dbReference>
<protein>
    <recommendedName>
        <fullName evidence="5">DUF4389 domain-containing protein</fullName>
    </recommendedName>
</protein>
<accession>A0ABP9WKK1</accession>
<keyword evidence="4" id="KW-1185">Reference proteome</keyword>
<dbReference type="RefSeq" id="WP_345548134.1">
    <property type="nucleotide sequence ID" value="NZ_BAABRT010000002.1"/>
</dbReference>
<sequence>MDNEELKKNIASGSQWMRLLYMVLFFFLLEIAGLVLLAVVLLQFLFALFTGSANDNLRRLGDQLASYVYQALQFLIYNSEEKPFPFSEWPESEVEDLHGYESAEEVQGEVIVAADDKAVEGLDSGSAQGDSTQSDSSQGDKADAGTEVAVKDAVKDAAKDADKGTVKDEKDSGDSEADNETKPEAKSDAEAKPESKPAAETKPAAKKVTRKVTKKAPKKDDTDSDSNNS</sequence>
<feature type="compositionally biased region" description="Low complexity" evidence="1">
    <location>
        <begin position="123"/>
        <end position="137"/>
    </location>
</feature>
<dbReference type="Pfam" id="PF14333">
    <property type="entry name" value="DUF4389"/>
    <property type="match status" value="1"/>
</dbReference>
<reference evidence="3 4" key="1">
    <citation type="submission" date="2024-02" db="EMBL/GenBank/DDBJ databases">
        <title>Microbulbifer aestuariivivens NBRC 112533.</title>
        <authorList>
            <person name="Ichikawa N."/>
            <person name="Katano-Makiyama Y."/>
            <person name="Hidaka K."/>
        </authorList>
    </citation>
    <scope>NUCLEOTIDE SEQUENCE [LARGE SCALE GENOMIC DNA]</scope>
    <source>
        <strain evidence="3 4">NBRC 112533</strain>
    </source>
</reference>
<dbReference type="InterPro" id="IPR025498">
    <property type="entry name" value="DUF4389"/>
</dbReference>
<dbReference type="Proteomes" id="UP001408594">
    <property type="component" value="Unassembled WGS sequence"/>
</dbReference>
<name>A0ABP9WKK1_9GAMM</name>
<keyword evidence="2" id="KW-1133">Transmembrane helix</keyword>
<evidence type="ECO:0000313" key="4">
    <source>
        <dbReference type="Proteomes" id="UP001408594"/>
    </source>
</evidence>
<evidence type="ECO:0008006" key="5">
    <source>
        <dbReference type="Google" id="ProtNLM"/>
    </source>
</evidence>
<proteinExistence type="predicted"/>
<feature type="compositionally biased region" description="Basic and acidic residues" evidence="1">
    <location>
        <begin position="138"/>
        <end position="199"/>
    </location>
</feature>
<feature type="transmembrane region" description="Helical" evidence="2">
    <location>
        <begin position="20"/>
        <end position="49"/>
    </location>
</feature>
<gene>
    <name evidence="3" type="ORF">Maes01_00277</name>
</gene>
<keyword evidence="2" id="KW-0812">Transmembrane</keyword>
<evidence type="ECO:0000256" key="2">
    <source>
        <dbReference type="SAM" id="Phobius"/>
    </source>
</evidence>
<keyword evidence="2" id="KW-0472">Membrane</keyword>